<gene>
    <name evidence="2" type="ORF">CM19_03835</name>
</gene>
<proteinExistence type="predicted"/>
<evidence type="ECO:0000256" key="1">
    <source>
        <dbReference type="SAM" id="Phobius"/>
    </source>
</evidence>
<protein>
    <submittedName>
        <fullName evidence="2">Uncharacterized protein</fullName>
    </submittedName>
</protein>
<evidence type="ECO:0000313" key="2">
    <source>
        <dbReference type="EMBL" id="EZQ10620.1"/>
    </source>
</evidence>
<keyword evidence="1" id="KW-0472">Membrane</keyword>
<keyword evidence="1" id="KW-0812">Transmembrane</keyword>
<dbReference type="RefSeq" id="WP_048099073.1">
    <property type="nucleotide sequence ID" value="NZ_JFZT01000021.1"/>
</dbReference>
<reference evidence="2 3" key="1">
    <citation type="submission" date="2014-03" db="EMBL/GenBank/DDBJ databases">
        <title>Draft genome sequence of the novel thermoacidophilic archaea Acidianus copahuensis ALE1 strain, isolated from Copahue volcanic area in Neuquen Argentina.</title>
        <authorList>
            <person name="Urbieta M.S."/>
            <person name="Rascovan N."/>
            <person name="Castro C."/>
            <person name="Revale S."/>
            <person name="Giaveno M.A."/>
            <person name="Vazquez M.P."/>
            <person name="Donati E.R."/>
        </authorList>
    </citation>
    <scope>NUCLEOTIDE SEQUENCE [LARGE SCALE GENOMIC DNA]</scope>
    <source>
        <strain evidence="2 3">ALE1</strain>
    </source>
</reference>
<accession>A0A031LSB2</accession>
<comment type="caution">
    <text evidence="2">The sequence shown here is derived from an EMBL/GenBank/DDBJ whole genome shotgun (WGS) entry which is preliminary data.</text>
</comment>
<dbReference type="Proteomes" id="UP000024332">
    <property type="component" value="Unassembled WGS sequence"/>
</dbReference>
<feature type="transmembrane region" description="Helical" evidence="1">
    <location>
        <begin position="45"/>
        <end position="69"/>
    </location>
</feature>
<organism evidence="2 3">
    <name type="scientific">Candidatus Acidianus copahuensis</name>
    <dbReference type="NCBI Taxonomy" id="1160895"/>
    <lineage>
        <taxon>Archaea</taxon>
        <taxon>Thermoproteota</taxon>
        <taxon>Thermoprotei</taxon>
        <taxon>Sulfolobales</taxon>
        <taxon>Sulfolobaceae</taxon>
        <taxon>Acidianus</taxon>
    </lineage>
</organism>
<dbReference type="OrthoDB" id="41466at2157"/>
<dbReference type="EMBL" id="JFZT01000021">
    <property type="protein sequence ID" value="EZQ10620.1"/>
    <property type="molecule type" value="Genomic_DNA"/>
</dbReference>
<keyword evidence="1" id="KW-1133">Transmembrane helix</keyword>
<sequence>MVYSLVASGMITLVMLGVAENEVIESLNIDTTVIPRWELRVLFLISSFLIICGILESLLVTFSGILLSFESIPYITVLLSGRLRR</sequence>
<evidence type="ECO:0000313" key="3">
    <source>
        <dbReference type="Proteomes" id="UP000024332"/>
    </source>
</evidence>
<dbReference type="AlphaFoldDB" id="A0A031LSB2"/>
<dbReference type="STRING" id="1160895.CM19_03835"/>
<keyword evidence="3" id="KW-1185">Reference proteome</keyword>
<name>A0A031LSB2_9CREN</name>